<dbReference type="GeneID" id="95387297"/>
<evidence type="ECO:0000313" key="1">
    <source>
        <dbReference type="EMBL" id="MBB3724821.1"/>
    </source>
</evidence>
<keyword evidence="2" id="KW-1185">Reference proteome</keyword>
<dbReference type="EMBL" id="JACIBV010000001">
    <property type="protein sequence ID" value="MBB3724821.1"/>
    <property type="molecule type" value="Genomic_DNA"/>
</dbReference>
<gene>
    <name evidence="1" type="ORF">FHR33_000681</name>
</gene>
<comment type="caution">
    <text evidence="1">The sequence shown here is derived from an EMBL/GenBank/DDBJ whole genome shotgun (WGS) entry which is preliminary data.</text>
</comment>
<organism evidence="1 2">
    <name type="scientific">Nonomuraea dietziae</name>
    <dbReference type="NCBI Taxonomy" id="65515"/>
    <lineage>
        <taxon>Bacteria</taxon>
        <taxon>Bacillati</taxon>
        <taxon>Actinomycetota</taxon>
        <taxon>Actinomycetes</taxon>
        <taxon>Streptosporangiales</taxon>
        <taxon>Streptosporangiaceae</taxon>
        <taxon>Nonomuraea</taxon>
    </lineage>
</organism>
<dbReference type="Proteomes" id="UP000579945">
    <property type="component" value="Unassembled WGS sequence"/>
</dbReference>
<reference evidence="1 2" key="1">
    <citation type="submission" date="2020-08" db="EMBL/GenBank/DDBJ databases">
        <title>Sequencing the genomes of 1000 actinobacteria strains.</title>
        <authorList>
            <person name="Klenk H.-P."/>
        </authorList>
    </citation>
    <scope>NUCLEOTIDE SEQUENCE [LARGE SCALE GENOMIC DNA]</scope>
    <source>
        <strain evidence="1 2">DSM 44320</strain>
    </source>
</reference>
<name>A0A7W5Y527_9ACTN</name>
<accession>A0A7W5Y527</accession>
<proteinExistence type="predicted"/>
<dbReference type="AlphaFoldDB" id="A0A7W5Y527"/>
<evidence type="ECO:0000313" key="2">
    <source>
        <dbReference type="Proteomes" id="UP000579945"/>
    </source>
</evidence>
<sequence>MRENPSGSDVTPITEAFGKIPGSPSGSYGYPWFAAYASAWYKIAALKPNTDYPHAASTIAWYN</sequence>
<protein>
    <submittedName>
        <fullName evidence="1">Uncharacterized protein</fullName>
    </submittedName>
</protein>
<dbReference type="RefSeq" id="WP_183643303.1">
    <property type="nucleotide sequence ID" value="NZ_JACIBV010000001.1"/>
</dbReference>